<feature type="signal peptide" evidence="8">
    <location>
        <begin position="1"/>
        <end position="27"/>
    </location>
</feature>
<evidence type="ECO:0000256" key="3">
    <source>
        <dbReference type="ARBA" id="ARBA00011897"/>
    </source>
</evidence>
<comment type="catalytic activity">
    <reaction evidence="1">
        <text>Hydrolysis of Pro-|-Xaa &gt;&gt; Ala-|-Xaa in oligopeptides.</text>
        <dbReference type="EC" id="3.4.21.26"/>
    </reaction>
</comment>
<feature type="chain" id="PRO_5005513627" description="prolyl oligopeptidase" evidence="8">
    <location>
        <begin position="28"/>
        <end position="754"/>
    </location>
</feature>
<dbReference type="InterPro" id="IPR029058">
    <property type="entry name" value="AB_hydrolase_fold"/>
</dbReference>
<dbReference type="PANTHER" id="PTHR42881">
    <property type="entry name" value="PROLYL ENDOPEPTIDASE"/>
    <property type="match status" value="1"/>
</dbReference>
<dbReference type="FunFam" id="3.40.50.1820:FF:000005">
    <property type="entry name" value="Prolyl endopeptidase"/>
    <property type="match status" value="1"/>
</dbReference>
<dbReference type="InterPro" id="IPR051167">
    <property type="entry name" value="Prolyl_oligopep/macrocyclase"/>
</dbReference>
<keyword evidence="12" id="KW-1185">Reference proteome</keyword>
<dbReference type="EC" id="3.4.21.26" evidence="3"/>
<evidence type="ECO:0000256" key="4">
    <source>
        <dbReference type="ARBA" id="ARBA00022670"/>
    </source>
</evidence>
<dbReference type="Proteomes" id="UP000037660">
    <property type="component" value="Unassembled WGS sequence"/>
</dbReference>
<dbReference type="InterPro" id="IPR002471">
    <property type="entry name" value="Pept_S9_AS"/>
</dbReference>
<evidence type="ECO:0000256" key="6">
    <source>
        <dbReference type="ARBA" id="ARBA00022825"/>
    </source>
</evidence>
<dbReference type="OrthoDB" id="9801421at2"/>
<dbReference type="Pfam" id="PF00326">
    <property type="entry name" value="Peptidase_S9"/>
    <property type="match status" value="1"/>
</dbReference>
<dbReference type="GO" id="GO:0005829">
    <property type="term" value="C:cytosol"/>
    <property type="evidence" value="ECO:0007669"/>
    <property type="project" value="TreeGrafter"/>
</dbReference>
<evidence type="ECO:0000259" key="10">
    <source>
        <dbReference type="Pfam" id="PF02897"/>
    </source>
</evidence>
<keyword evidence="6" id="KW-0720">Serine protease</keyword>
<dbReference type="InterPro" id="IPR002470">
    <property type="entry name" value="Peptidase_S9A"/>
</dbReference>
<evidence type="ECO:0000256" key="5">
    <source>
        <dbReference type="ARBA" id="ARBA00022801"/>
    </source>
</evidence>
<dbReference type="GO" id="GO:0006508">
    <property type="term" value="P:proteolysis"/>
    <property type="evidence" value="ECO:0007669"/>
    <property type="project" value="UniProtKB-KW"/>
</dbReference>
<name>A0A0K8P157_PISS1</name>
<keyword evidence="5 11" id="KW-0378">Hydrolase</keyword>
<dbReference type="PROSITE" id="PS51257">
    <property type="entry name" value="PROKAR_LIPOPROTEIN"/>
    <property type="match status" value="1"/>
</dbReference>
<dbReference type="PANTHER" id="PTHR42881:SF2">
    <property type="entry name" value="PROLYL ENDOPEPTIDASE"/>
    <property type="match status" value="1"/>
</dbReference>
<dbReference type="PRINTS" id="PR00862">
    <property type="entry name" value="PROLIGOPTASE"/>
</dbReference>
<dbReference type="SUPFAM" id="SSF50993">
    <property type="entry name" value="Peptidase/esterase 'gauge' domain"/>
    <property type="match status" value="1"/>
</dbReference>
<evidence type="ECO:0000256" key="8">
    <source>
        <dbReference type="SAM" id="SignalP"/>
    </source>
</evidence>
<evidence type="ECO:0000259" key="9">
    <source>
        <dbReference type="Pfam" id="PF00326"/>
    </source>
</evidence>
<accession>A0A0K8P157</accession>
<dbReference type="Pfam" id="PF02897">
    <property type="entry name" value="Peptidase_S9_N"/>
    <property type="match status" value="1"/>
</dbReference>
<reference evidence="11 12" key="2">
    <citation type="journal article" date="2016" name="Science">
        <title>A bacterium that degrades and assimilates poly(ethylene terephthalate).</title>
        <authorList>
            <person name="Yoshida S."/>
            <person name="Hiraga K."/>
            <person name="Takehana T."/>
            <person name="Taniguchi I."/>
            <person name="Yamaji H."/>
            <person name="Maeda Y."/>
            <person name="Toyohara K."/>
            <person name="Miyamoto K."/>
            <person name="Kimura Y."/>
            <person name="Oda K."/>
        </authorList>
    </citation>
    <scope>NUCLEOTIDE SEQUENCE [LARGE SCALE GENOMIC DNA]</scope>
    <source>
        <strain evidence="12">NBRC 110686 / TISTR 2288 / 201-F6</strain>
    </source>
</reference>
<dbReference type="GO" id="GO:0070012">
    <property type="term" value="F:oligopeptidase activity"/>
    <property type="evidence" value="ECO:0007669"/>
    <property type="project" value="TreeGrafter"/>
</dbReference>
<dbReference type="AlphaFoldDB" id="A0A0K8P157"/>
<evidence type="ECO:0000256" key="2">
    <source>
        <dbReference type="ARBA" id="ARBA00005228"/>
    </source>
</evidence>
<feature type="domain" description="Peptidase S9 prolyl oligopeptidase catalytic" evidence="9">
    <location>
        <begin position="534"/>
        <end position="747"/>
    </location>
</feature>
<evidence type="ECO:0000313" key="12">
    <source>
        <dbReference type="Proteomes" id="UP000037660"/>
    </source>
</evidence>
<feature type="domain" description="Peptidase S9A N-terminal" evidence="10">
    <location>
        <begin position="51"/>
        <end position="476"/>
    </location>
</feature>
<dbReference type="STRING" id="1547922.ISF6_1745"/>
<keyword evidence="8" id="KW-0732">Signal</keyword>
<dbReference type="SUPFAM" id="SSF53474">
    <property type="entry name" value="alpha/beta-Hydrolases"/>
    <property type="match status" value="1"/>
</dbReference>
<evidence type="ECO:0000256" key="7">
    <source>
        <dbReference type="SAM" id="MobiDB-lite"/>
    </source>
</evidence>
<feature type="region of interest" description="Disordered" evidence="7">
    <location>
        <begin position="35"/>
        <end position="55"/>
    </location>
</feature>
<dbReference type="EMBL" id="BBYR01000030">
    <property type="protein sequence ID" value="GAP35905.1"/>
    <property type="molecule type" value="Genomic_DNA"/>
</dbReference>
<keyword evidence="4" id="KW-0645">Protease</keyword>
<organism evidence="11 12">
    <name type="scientific">Piscinibacter sakaiensis</name>
    <name type="common">Ideonella sakaiensis</name>
    <dbReference type="NCBI Taxonomy" id="1547922"/>
    <lineage>
        <taxon>Bacteria</taxon>
        <taxon>Pseudomonadati</taxon>
        <taxon>Pseudomonadota</taxon>
        <taxon>Betaproteobacteria</taxon>
        <taxon>Burkholderiales</taxon>
        <taxon>Sphaerotilaceae</taxon>
        <taxon>Piscinibacter</taxon>
    </lineage>
</organism>
<gene>
    <name evidence="11" type="ORF">ISF6_1745</name>
</gene>
<comment type="caution">
    <text evidence="11">The sequence shown here is derived from an EMBL/GenBank/DDBJ whole genome shotgun (WGS) entry which is preliminary data.</text>
</comment>
<reference evidence="12" key="1">
    <citation type="submission" date="2015-07" db="EMBL/GenBank/DDBJ databases">
        <title>Discovery of a poly(ethylene terephthalate assimilation.</title>
        <authorList>
            <person name="Yoshida S."/>
            <person name="Hiraga K."/>
            <person name="Takehana T."/>
            <person name="Taniguchi I."/>
            <person name="Yamaji H."/>
            <person name="Maeda Y."/>
            <person name="Toyohara K."/>
            <person name="Miyamoto K."/>
            <person name="Kimura Y."/>
            <person name="Oda K."/>
        </authorList>
    </citation>
    <scope>NUCLEOTIDE SEQUENCE [LARGE SCALE GENOMIC DNA]</scope>
    <source>
        <strain evidence="12">NBRC 110686 / TISTR 2288 / 201-F6</strain>
    </source>
</reference>
<dbReference type="GO" id="GO:0004252">
    <property type="term" value="F:serine-type endopeptidase activity"/>
    <property type="evidence" value="ECO:0007669"/>
    <property type="project" value="UniProtKB-EC"/>
</dbReference>
<sequence length="754" mass="81024">MPPRPLLPLVRAAAGAAALAGAALLLAACASPEPTADRAASARPPAPPAYPPTRRVDQIDTYHGVAVADPYRWLEDDRSAETAAWVRAQNAVTEAYLGAMPQREPVRRLYTALYDHERYGVPFEEGGRYFWTRNDGLQAQAVLYTAPALDAPPAVALDPNRLSADGTVAMTAAVPSRDGRLLAYGTARAGSDWQTWRVRDLATGEDRPDTIEWVKFSRAAWTPDHRGFFYARYDAPAPGAALTGANRFQKLYYHRLGTPQSEDRLVAAHPTEATWGYEATVSDDGRAALVSVWKGSGRRNGLMLVPLRDGGYAGDAPRPLTLDFDAQYEPVALDGGTLLLRTDRDAPNGRIAAVDVGALLRGPAPAGLAIGQAPPLPPAPVLRTVVPEGPDAIVSASGVGGRLVLRTLRDASTQVRVHRRDGTLERELALPGIGTATGFGGRSGAAETFYSYTSLVTPADIYRLDLASGRSTLFKRPRTAFDPARYETRRAFVTSRDGTRFPIFIAQRRGAPRDADQPVLLTGYGGFNVPTTPSFNISAATWLEMGGTWVAASIRGGGEYGRAWHEAGTLLKKQNVFDDFIAAAEWLQAERITRPQRLAITGGSNGGLLVGAVVNQRPELFGAAVPAVGVMDMLRFHRFTIGWAWASDYGTADDPAQFRVLRAYSPLHNLQAGRRYPPILVTTADHDDRVVPAHSFKYAATLQATDTGPAPKLIRIDSDAGHGAGKPTAKVIAERSDMLAFVAHALGVAVPARP</sequence>
<dbReference type="InterPro" id="IPR001375">
    <property type="entry name" value="Peptidase_S9_cat"/>
</dbReference>
<proteinExistence type="inferred from homology"/>
<protein>
    <recommendedName>
        <fullName evidence="3">prolyl oligopeptidase</fullName>
        <ecNumber evidence="3">3.4.21.26</ecNumber>
    </recommendedName>
</protein>
<dbReference type="Gene3D" id="3.40.50.1820">
    <property type="entry name" value="alpha/beta hydrolase"/>
    <property type="match status" value="1"/>
</dbReference>
<dbReference type="RefSeq" id="WP_082368209.1">
    <property type="nucleotide sequence ID" value="NZ_BBYR01000030.1"/>
</dbReference>
<evidence type="ECO:0000256" key="1">
    <source>
        <dbReference type="ARBA" id="ARBA00001070"/>
    </source>
</evidence>
<dbReference type="InterPro" id="IPR023302">
    <property type="entry name" value="Pept_S9A_N"/>
</dbReference>
<dbReference type="PROSITE" id="PS00708">
    <property type="entry name" value="PRO_ENDOPEP_SER"/>
    <property type="match status" value="1"/>
</dbReference>
<dbReference type="Gene3D" id="2.130.10.120">
    <property type="entry name" value="Prolyl oligopeptidase, N-terminal domain"/>
    <property type="match status" value="1"/>
</dbReference>
<comment type="similarity">
    <text evidence="2">Belongs to the peptidase S9A family.</text>
</comment>
<evidence type="ECO:0000313" key="11">
    <source>
        <dbReference type="EMBL" id="GAP35905.1"/>
    </source>
</evidence>